<dbReference type="GO" id="GO:0006325">
    <property type="term" value="P:chromatin organization"/>
    <property type="evidence" value="ECO:0007669"/>
    <property type="project" value="UniProtKB-KW"/>
</dbReference>
<keyword evidence="13" id="KW-0131">Cell cycle</keyword>
<keyword evidence="11" id="KW-0234">DNA repair</keyword>
<evidence type="ECO:0000256" key="3">
    <source>
        <dbReference type="ARBA" id="ARBA00010809"/>
    </source>
</evidence>
<dbReference type="GO" id="GO:0006281">
    <property type="term" value="P:DNA repair"/>
    <property type="evidence" value="ECO:0007669"/>
    <property type="project" value="UniProtKB-KW"/>
</dbReference>
<dbReference type="Gramene" id="Aco000419.1.mrna1">
    <property type="protein sequence ID" value="Aco000419.1.mrna1"/>
    <property type="gene ID" value="Aco000419.1.path1"/>
</dbReference>
<evidence type="ECO:0000256" key="12">
    <source>
        <dbReference type="ARBA" id="ARBA00023242"/>
    </source>
</evidence>
<evidence type="ECO:0000256" key="8">
    <source>
        <dbReference type="ARBA" id="ARBA00022776"/>
    </source>
</evidence>
<accession>A0A6P5FXZ6</accession>
<dbReference type="GO" id="GO:0070552">
    <property type="term" value="C:BRISC complex"/>
    <property type="evidence" value="ECO:0007669"/>
    <property type="project" value="InterPro"/>
</dbReference>
<evidence type="ECO:0000256" key="2">
    <source>
        <dbReference type="ARBA" id="ARBA00004496"/>
    </source>
</evidence>
<evidence type="ECO:0000256" key="10">
    <source>
        <dbReference type="ARBA" id="ARBA00022853"/>
    </source>
</evidence>
<comment type="subcellular location">
    <subcellularLocation>
        <location evidence="2">Cytoplasm</location>
    </subcellularLocation>
    <subcellularLocation>
        <location evidence="1">Nucleus</location>
    </subcellularLocation>
</comment>
<keyword evidence="8" id="KW-0498">Mitosis</keyword>
<keyword evidence="12" id="KW-0539">Nucleus</keyword>
<dbReference type="AlphaFoldDB" id="A0A6P5FXZ6"/>
<dbReference type="OrthoDB" id="547311at2759"/>
<dbReference type="PANTHER" id="PTHR15660">
    <property type="entry name" value="BRISC AND BRCA1-A COMPLEX MEMBER 1"/>
    <property type="match status" value="1"/>
</dbReference>
<evidence type="ECO:0000313" key="17">
    <source>
        <dbReference type="RefSeq" id="XP_020100507.1"/>
    </source>
</evidence>
<evidence type="ECO:0000256" key="6">
    <source>
        <dbReference type="ARBA" id="ARBA00022618"/>
    </source>
</evidence>
<dbReference type="PANTHER" id="PTHR15660:SF1">
    <property type="entry name" value="BRISC AND BRCA1-A COMPLEX MEMBER 1"/>
    <property type="match status" value="1"/>
</dbReference>
<evidence type="ECO:0000256" key="7">
    <source>
        <dbReference type="ARBA" id="ARBA00022763"/>
    </source>
</evidence>
<keyword evidence="16" id="KW-1185">Reference proteome</keyword>
<evidence type="ECO:0000256" key="4">
    <source>
        <dbReference type="ARBA" id="ARBA00019437"/>
    </source>
</evidence>
<evidence type="ECO:0000256" key="11">
    <source>
        <dbReference type="ARBA" id="ARBA00023204"/>
    </source>
</evidence>
<dbReference type="Proteomes" id="UP000515123">
    <property type="component" value="Linkage group 12"/>
</dbReference>
<dbReference type="GO" id="GO:0005737">
    <property type="term" value="C:cytoplasm"/>
    <property type="evidence" value="ECO:0007669"/>
    <property type="project" value="UniProtKB-SubCell"/>
</dbReference>
<keyword evidence="6" id="KW-0132">Cell division</keyword>
<dbReference type="SUPFAM" id="SSF53300">
    <property type="entry name" value="vWA-like"/>
    <property type="match status" value="1"/>
</dbReference>
<keyword evidence="5" id="KW-0963">Cytoplasm</keyword>
<evidence type="ECO:0000256" key="13">
    <source>
        <dbReference type="ARBA" id="ARBA00023306"/>
    </source>
</evidence>
<evidence type="ECO:0000256" key="1">
    <source>
        <dbReference type="ARBA" id="ARBA00004123"/>
    </source>
</evidence>
<keyword evidence="7" id="KW-0227">DNA damage</keyword>
<reference evidence="16" key="1">
    <citation type="journal article" date="2015" name="Nat. Genet.">
        <title>The pineapple genome and the evolution of CAM photosynthesis.</title>
        <authorList>
            <person name="Ming R."/>
            <person name="VanBuren R."/>
            <person name="Wai C.M."/>
            <person name="Tang H."/>
            <person name="Schatz M.C."/>
            <person name="Bowers J.E."/>
            <person name="Lyons E."/>
            <person name="Wang M.L."/>
            <person name="Chen J."/>
            <person name="Biggers E."/>
            <person name="Zhang J."/>
            <person name="Huang L."/>
            <person name="Zhang L."/>
            <person name="Miao W."/>
            <person name="Zhang J."/>
            <person name="Ye Z."/>
            <person name="Miao C."/>
            <person name="Lin Z."/>
            <person name="Wang H."/>
            <person name="Zhou H."/>
            <person name="Yim W.C."/>
            <person name="Priest H.D."/>
            <person name="Zheng C."/>
            <person name="Woodhouse M."/>
            <person name="Edger P.P."/>
            <person name="Guyot R."/>
            <person name="Guo H.B."/>
            <person name="Guo H."/>
            <person name="Zheng G."/>
            <person name="Singh R."/>
            <person name="Sharma A."/>
            <person name="Min X."/>
            <person name="Zheng Y."/>
            <person name="Lee H."/>
            <person name="Gurtowski J."/>
            <person name="Sedlazeck F.J."/>
            <person name="Harkess A."/>
            <person name="McKain M.R."/>
            <person name="Liao Z."/>
            <person name="Fang J."/>
            <person name="Liu J."/>
            <person name="Zhang X."/>
            <person name="Zhang Q."/>
            <person name="Hu W."/>
            <person name="Qin Y."/>
            <person name="Wang K."/>
            <person name="Chen L.Y."/>
            <person name="Shirley N."/>
            <person name="Lin Y.R."/>
            <person name="Liu L.Y."/>
            <person name="Hernandez A.G."/>
            <person name="Wright C.L."/>
            <person name="Bulone V."/>
            <person name="Tuskan G.A."/>
            <person name="Heath K."/>
            <person name="Zee F."/>
            <person name="Moore P.H."/>
            <person name="Sunkar R."/>
            <person name="Leebens-Mack J.H."/>
            <person name="Mockler T."/>
            <person name="Bennetzen J.L."/>
            <person name="Freeling M."/>
            <person name="Sankoff D."/>
            <person name="Paterson A.H."/>
            <person name="Zhu X."/>
            <person name="Yang X."/>
            <person name="Smith J.A."/>
            <person name="Cushman J.C."/>
            <person name="Paull R.E."/>
            <person name="Yu Q."/>
        </authorList>
    </citation>
    <scope>NUCLEOTIDE SEQUENCE [LARGE SCALE GENOMIC DNA]</scope>
    <source>
        <strain evidence="16">cv. F153</strain>
    </source>
</reference>
<evidence type="ECO:0000256" key="14">
    <source>
        <dbReference type="ARBA" id="ARBA00030984"/>
    </source>
</evidence>
<evidence type="ECO:0000256" key="5">
    <source>
        <dbReference type="ARBA" id="ARBA00022490"/>
    </source>
</evidence>
<keyword evidence="9" id="KW-0833">Ubl conjugation pathway</keyword>
<proteinExistence type="inferred from homology"/>
<dbReference type="CDD" id="cd21502">
    <property type="entry name" value="vWA_BABAM1"/>
    <property type="match status" value="1"/>
</dbReference>
<dbReference type="InterPro" id="IPR036465">
    <property type="entry name" value="vWFA_dom_sf"/>
</dbReference>
<sequence>MEGGSVESSGATLAPAAEAAVAAAAAASHYSLPPSRFQSEDILFCVDVDAESRREMKLSGPKGRPITRLDAVKQALLLFVHSKVAINSDHRFALSALSQSVSWVRKEFTNDINLVTEAVRSLTTVESPSGLADITQLFRIAAHEAKKSRAQGRIFRVILIYCRSSVRPHHQWPVSQKLFTMDVIYLHDKPGPENCPQKVYDALVDALEHVSENEGYIFESGQGLARVLFRQICTLLAHPVQRCVQDDLDIPKSLTRKVPTDVTAGEESVPVSTV</sequence>
<comment type="similarity">
    <text evidence="3">Belongs to the BABAM1 family.</text>
</comment>
<organism evidence="16 17">
    <name type="scientific">Ananas comosus</name>
    <name type="common">Pineapple</name>
    <name type="synonym">Ananas ananas</name>
    <dbReference type="NCBI Taxonomy" id="4615"/>
    <lineage>
        <taxon>Eukaryota</taxon>
        <taxon>Viridiplantae</taxon>
        <taxon>Streptophyta</taxon>
        <taxon>Embryophyta</taxon>
        <taxon>Tracheophyta</taxon>
        <taxon>Spermatophyta</taxon>
        <taxon>Magnoliopsida</taxon>
        <taxon>Liliopsida</taxon>
        <taxon>Poales</taxon>
        <taxon>Bromeliaceae</taxon>
        <taxon>Bromelioideae</taxon>
        <taxon>Ananas</taxon>
    </lineage>
</organism>
<gene>
    <name evidence="17" type="primary">LOC109718610</name>
</gene>
<dbReference type="GO" id="GO:0051301">
    <property type="term" value="P:cell division"/>
    <property type="evidence" value="ECO:0007669"/>
    <property type="project" value="UniProtKB-KW"/>
</dbReference>
<dbReference type="GeneID" id="109718610"/>
<reference evidence="17" key="2">
    <citation type="submission" date="2025-08" db="UniProtKB">
        <authorList>
            <consortium name="RefSeq"/>
        </authorList>
    </citation>
    <scope>IDENTIFICATION</scope>
    <source>
        <tissue evidence="17">Leaf</tissue>
    </source>
</reference>
<dbReference type="RefSeq" id="XP_020100507.1">
    <property type="nucleotide sequence ID" value="XM_020244918.1"/>
</dbReference>
<evidence type="ECO:0000313" key="16">
    <source>
        <dbReference type="Proteomes" id="UP000515123"/>
    </source>
</evidence>
<evidence type="ECO:0000256" key="15">
    <source>
        <dbReference type="ARBA" id="ARBA00031038"/>
    </source>
</evidence>
<evidence type="ECO:0000256" key="9">
    <source>
        <dbReference type="ARBA" id="ARBA00022786"/>
    </source>
</evidence>
<dbReference type="Gene3D" id="3.40.50.410">
    <property type="entry name" value="von Willebrand factor, type A domain"/>
    <property type="match status" value="1"/>
</dbReference>
<keyword evidence="10" id="KW-0156">Chromatin regulator</keyword>
<dbReference type="GO" id="GO:0045739">
    <property type="term" value="P:positive regulation of DNA repair"/>
    <property type="evidence" value="ECO:0007669"/>
    <property type="project" value="InterPro"/>
</dbReference>
<name>A0A6P5FXZ6_ANACO</name>
<protein>
    <recommendedName>
        <fullName evidence="4">BRISC and BRCA1-A complex member 1</fullName>
    </recommendedName>
    <alternativeName>
        <fullName evidence="14">Mediator of RAP80 interactions and targeting subunit of 40 kDa</fullName>
    </alternativeName>
    <alternativeName>
        <fullName evidence="15">New component of the BRCA1-A complex</fullName>
    </alternativeName>
</protein>
<dbReference type="InterPro" id="IPR026126">
    <property type="entry name" value="BABAM1"/>
</dbReference>